<protein>
    <submittedName>
        <fullName evidence="6">Cellulase family glycosylhydrolase</fullName>
    </submittedName>
</protein>
<evidence type="ECO:0000256" key="4">
    <source>
        <dbReference type="SAM" id="SignalP"/>
    </source>
</evidence>
<feature type="signal peptide" evidence="4">
    <location>
        <begin position="1"/>
        <end position="18"/>
    </location>
</feature>
<comment type="similarity">
    <text evidence="3">Belongs to the glycosyl hydrolase 5 (cellulase A) family.</text>
</comment>
<organism evidence="6 7">
    <name type="scientific">Legionella cardiaca</name>
    <dbReference type="NCBI Taxonomy" id="1071983"/>
    <lineage>
        <taxon>Bacteria</taxon>
        <taxon>Pseudomonadati</taxon>
        <taxon>Pseudomonadota</taxon>
        <taxon>Gammaproteobacteria</taxon>
        <taxon>Legionellales</taxon>
        <taxon>Legionellaceae</taxon>
        <taxon>Legionella</taxon>
    </lineage>
</organism>
<dbReference type="Proteomes" id="UP001222087">
    <property type="component" value="Chromosome"/>
</dbReference>
<name>A0ABY8AML3_9GAMM</name>
<gene>
    <name evidence="6" type="ORF">PXX05_07660</name>
</gene>
<evidence type="ECO:0000256" key="3">
    <source>
        <dbReference type="RuleBase" id="RU361153"/>
    </source>
</evidence>
<keyword evidence="1 3" id="KW-0378">Hydrolase</keyword>
<evidence type="ECO:0000313" key="6">
    <source>
        <dbReference type="EMBL" id="WED41813.1"/>
    </source>
</evidence>
<dbReference type="RefSeq" id="WP_275087639.1">
    <property type="nucleotide sequence ID" value="NZ_CP119078.1"/>
</dbReference>
<evidence type="ECO:0000259" key="5">
    <source>
        <dbReference type="Pfam" id="PF00150"/>
    </source>
</evidence>
<reference evidence="6 7" key="1">
    <citation type="submission" date="2023-02" db="EMBL/GenBank/DDBJ databases">
        <title>Genome Sequence of L. cardiaca H63T.</title>
        <authorList>
            <person name="Lopez A.E."/>
            <person name="Cianciotto N.P."/>
        </authorList>
    </citation>
    <scope>NUCLEOTIDE SEQUENCE [LARGE SCALE GENOMIC DNA]</scope>
    <source>
        <strain evidence="6 7">H63</strain>
    </source>
</reference>
<dbReference type="PANTHER" id="PTHR34142">
    <property type="entry name" value="ENDO-BETA-1,4-GLUCANASE A"/>
    <property type="match status" value="1"/>
</dbReference>
<evidence type="ECO:0000256" key="1">
    <source>
        <dbReference type="ARBA" id="ARBA00022801"/>
    </source>
</evidence>
<dbReference type="PANTHER" id="PTHR34142:SF1">
    <property type="entry name" value="GLYCOSIDE HYDROLASE FAMILY 5 DOMAIN-CONTAINING PROTEIN"/>
    <property type="match status" value="1"/>
</dbReference>
<dbReference type="InterPro" id="IPR017853">
    <property type="entry name" value="GH"/>
</dbReference>
<feature type="chain" id="PRO_5045623033" evidence="4">
    <location>
        <begin position="19"/>
        <end position="501"/>
    </location>
</feature>
<proteinExistence type="inferred from homology"/>
<dbReference type="InterPro" id="IPR001547">
    <property type="entry name" value="Glyco_hydro_5"/>
</dbReference>
<feature type="domain" description="Glycoside hydrolase family 5" evidence="5">
    <location>
        <begin position="168"/>
        <end position="474"/>
    </location>
</feature>
<dbReference type="InterPro" id="IPR018087">
    <property type="entry name" value="Glyco_hydro_5_CS"/>
</dbReference>
<keyword evidence="7" id="KW-1185">Reference proteome</keyword>
<dbReference type="EMBL" id="CP119078">
    <property type="protein sequence ID" value="WED41813.1"/>
    <property type="molecule type" value="Genomic_DNA"/>
</dbReference>
<keyword evidence="2 3" id="KW-0326">Glycosidase</keyword>
<dbReference type="Gene3D" id="3.20.20.80">
    <property type="entry name" value="Glycosidases"/>
    <property type="match status" value="1"/>
</dbReference>
<dbReference type="SUPFAM" id="SSF51445">
    <property type="entry name" value="(Trans)glycosidases"/>
    <property type="match status" value="1"/>
</dbReference>
<sequence>MRKLIAMNLLLPTAVISATITNNIQGVGPQGSVKPYICIQDHSGNVNLKLAAGQSGDANKASGNEYYAGATLRFGGCDTSNTYLGYVGFNINNSGNNSIGSYSPPEGVHIIYDKPSINSQGQVGGAIIYTSIATNSQLTTAKTSKFWQFVGVNLSGLEFGKVIDPVVIPNLSTQDSTSSNSDLKEMQSFINAGMNTVRVPVSWGYLQLDGAGKGSLNLAYYNNFIRPLLQTLTQAKVHTIIDLHAYMRYSKFGEQYSGCGASGPCPDGTLILDTKAYELVWGQLATLIQNDPAINKDYVLLDLMNEPVGVPDDRVFAIQASIIKLLRQQKFNGYILVEGNNWSGLHSWTTHQWKGKDGQQYSNATLFTRDNFVNAGITDLSKILINVHQYLDNDYSGTHDNCLQDLSTEGSNGFNLNAFANYLLENRLKAMVTELGSGKDAGSCSEPLRQFMLYLKDNAAQGKDYGFAGWTMWSTGHGWGDYNLRIKPDSYQMKVLKEEFL</sequence>
<evidence type="ECO:0000256" key="2">
    <source>
        <dbReference type="ARBA" id="ARBA00023295"/>
    </source>
</evidence>
<dbReference type="Pfam" id="PF00150">
    <property type="entry name" value="Cellulase"/>
    <property type="match status" value="1"/>
</dbReference>
<accession>A0ABY8AML3</accession>
<dbReference type="PROSITE" id="PS00659">
    <property type="entry name" value="GLYCOSYL_HYDROL_F5"/>
    <property type="match status" value="1"/>
</dbReference>
<evidence type="ECO:0000313" key="7">
    <source>
        <dbReference type="Proteomes" id="UP001222087"/>
    </source>
</evidence>
<keyword evidence="4" id="KW-0732">Signal</keyword>